<organism evidence="2 3">
    <name type="scientific">Cercospora kikuchii</name>
    <dbReference type="NCBI Taxonomy" id="84275"/>
    <lineage>
        <taxon>Eukaryota</taxon>
        <taxon>Fungi</taxon>
        <taxon>Dikarya</taxon>
        <taxon>Ascomycota</taxon>
        <taxon>Pezizomycotina</taxon>
        <taxon>Dothideomycetes</taxon>
        <taxon>Dothideomycetidae</taxon>
        <taxon>Mycosphaerellales</taxon>
        <taxon>Mycosphaerellaceae</taxon>
        <taxon>Cercospora</taxon>
    </lineage>
</organism>
<dbReference type="EMBL" id="BOLY01000003">
    <property type="protein sequence ID" value="GIZ42786.1"/>
    <property type="molecule type" value="Genomic_DNA"/>
</dbReference>
<evidence type="ECO:0000256" key="1">
    <source>
        <dbReference type="SAM" id="MobiDB-lite"/>
    </source>
</evidence>
<name>A0A9P3CIN5_9PEZI</name>
<reference evidence="2 3" key="1">
    <citation type="submission" date="2021-01" db="EMBL/GenBank/DDBJ databases">
        <title>Cercospora kikuchii MAFF 305040 whole genome shotgun sequence.</title>
        <authorList>
            <person name="Kashiwa T."/>
            <person name="Suzuki T."/>
        </authorList>
    </citation>
    <scope>NUCLEOTIDE SEQUENCE [LARGE SCALE GENOMIC DNA]</scope>
    <source>
        <strain evidence="2 3">MAFF 305040</strain>
    </source>
</reference>
<dbReference type="AlphaFoldDB" id="A0A9P3CIN5"/>
<dbReference type="RefSeq" id="XP_044657273.1">
    <property type="nucleotide sequence ID" value="XM_044801338.1"/>
</dbReference>
<sequence>MAQNASDFYSNPEAMLRAMGVGAPEGLPMPEFGNPQDIRKQRDARVASIFKKFRLLYKILERHEATIQKRWMKKTKEQKRKIVLAAWGGAMPTAHRPDFEAFKKMKDVGGRSGTQYRADFMWPYINQEDLTKPKTLLLFMNARGRHPPSDFAAADYEAMHIGVVTQSIMPVFLNEHVMLFNGKKAEADYAQLLSWDDHPDAFQWLHTRKHMQPGEGLLILEAQEKTMDFLVKCAKSILHDVAEESILDFSPQPAPPSISDQENGFASLALIKAEAAYRTPAHLSWDRIVSLLNAKRAAAEDHLWSLRDDPSYFSYTMRDAREHRQEILADTRGQAHPVLRYGREDILWARIIGSEVTSAQIVFEAWAELHRQSVELRALKKKHSSKIKSEDDLPTEYLSAILRFRHFLNETTKGPIEQLKVSFPSSPPWRGYFVRQPEDDLKQAWIKIQSKPEVSTKYPENFILYFFRILWSDPQSVHLLKMTNVVDELQHTIDSDPKAKDLVSSTCAAHIGDLSILGECIRQIELYQPWANMFEDQMVDMQSDIDADYQKRTLPWARLLNATKGSEDVLARYGTPTPERFRYPVEKRRTKETTEMMRFAEQNLDAFWHKVDELVHRNAGDLRGTATRQLMLQPRLLHRTPQWTEPKTNQNEKSTSTKAGSSSQQIDALCKPLSEIYFDLEYRTEAKGKNDSDKDTQPRSKPKTRGTPAPNAIPIDGKNNNDLREDNPLDPQPIFAVDNRALKVFKTVFYTPSSGSTPGEVPWADFVHAMVATGFKSEKLYGSVWQFSPTKLDIERSIQFHEPHPSGKIPYWIARRHGRRLNRAYGWFGGMFKLAEKKDSA</sequence>
<feature type="region of interest" description="Disordered" evidence="1">
    <location>
        <begin position="626"/>
        <end position="666"/>
    </location>
</feature>
<accession>A0A9P3CIN5</accession>
<proteinExistence type="predicted"/>
<evidence type="ECO:0000313" key="3">
    <source>
        <dbReference type="Proteomes" id="UP000825890"/>
    </source>
</evidence>
<evidence type="ECO:0000313" key="2">
    <source>
        <dbReference type="EMBL" id="GIZ42786.1"/>
    </source>
</evidence>
<dbReference type="Proteomes" id="UP000825890">
    <property type="component" value="Unassembled WGS sequence"/>
</dbReference>
<keyword evidence="3" id="KW-1185">Reference proteome</keyword>
<feature type="compositionally biased region" description="Basic and acidic residues" evidence="1">
    <location>
        <begin position="687"/>
        <end position="698"/>
    </location>
</feature>
<feature type="region of interest" description="Disordered" evidence="1">
    <location>
        <begin position="687"/>
        <end position="730"/>
    </location>
</feature>
<dbReference type="PANTHER" id="PTHR40788">
    <property type="entry name" value="CLR5 DOMAIN-CONTAINING PROTEIN-RELATED"/>
    <property type="match status" value="1"/>
</dbReference>
<comment type="caution">
    <text evidence="2">The sequence shown here is derived from an EMBL/GenBank/DDBJ whole genome shotgun (WGS) entry which is preliminary data.</text>
</comment>
<feature type="compositionally biased region" description="Polar residues" evidence="1">
    <location>
        <begin position="641"/>
        <end position="666"/>
    </location>
</feature>
<protein>
    <submittedName>
        <fullName evidence="2">Uncharacterized protein</fullName>
    </submittedName>
</protein>
<dbReference type="PANTHER" id="PTHR40788:SF2">
    <property type="entry name" value="CLR5 DOMAIN-CONTAINING PROTEIN"/>
    <property type="match status" value="1"/>
</dbReference>
<dbReference type="GeneID" id="68291616"/>
<gene>
    <name evidence="2" type="ORF">CKM354_000604100</name>
</gene>
<dbReference type="OrthoDB" id="2922289at2759"/>